<evidence type="ECO:0000259" key="2">
    <source>
        <dbReference type="Pfam" id="PF13203"/>
    </source>
</evidence>
<evidence type="ECO:0000259" key="1">
    <source>
        <dbReference type="Pfam" id="PF09967"/>
    </source>
</evidence>
<feature type="domain" description="Putative metallopeptidase" evidence="2">
    <location>
        <begin position="54"/>
        <end position="127"/>
    </location>
</feature>
<organism evidence="3">
    <name type="scientific">marine sediment metagenome</name>
    <dbReference type="NCBI Taxonomy" id="412755"/>
    <lineage>
        <taxon>unclassified sequences</taxon>
        <taxon>metagenomes</taxon>
        <taxon>ecological metagenomes</taxon>
    </lineage>
</organism>
<dbReference type="PANTHER" id="PTHR38730:SF1">
    <property type="entry name" value="SLL7028 PROTEIN"/>
    <property type="match status" value="1"/>
</dbReference>
<comment type="caution">
    <text evidence="3">The sequence shown here is derived from an EMBL/GenBank/DDBJ whole genome shotgun (WGS) entry which is preliminary data.</text>
</comment>
<evidence type="ECO:0000313" key="3">
    <source>
        <dbReference type="EMBL" id="KKN65730.1"/>
    </source>
</evidence>
<name>A0A0F9SA02_9ZZZZ</name>
<feature type="domain" description="VWA-like" evidence="1">
    <location>
        <begin position="341"/>
        <end position="465"/>
    </location>
</feature>
<dbReference type="Pfam" id="PF09967">
    <property type="entry name" value="DUF2201"/>
    <property type="match status" value="1"/>
</dbReference>
<gene>
    <name evidence="3" type="ORF">LCGC14_0478690</name>
</gene>
<reference evidence="3" key="1">
    <citation type="journal article" date="2015" name="Nature">
        <title>Complex archaea that bridge the gap between prokaryotes and eukaryotes.</title>
        <authorList>
            <person name="Spang A."/>
            <person name="Saw J.H."/>
            <person name="Jorgensen S.L."/>
            <person name="Zaremba-Niedzwiedzka K."/>
            <person name="Martijn J."/>
            <person name="Lind A.E."/>
            <person name="van Eijk R."/>
            <person name="Schleper C."/>
            <person name="Guy L."/>
            <person name="Ettema T.J."/>
        </authorList>
    </citation>
    <scope>NUCLEOTIDE SEQUENCE</scope>
</reference>
<dbReference type="Pfam" id="PF13203">
    <property type="entry name" value="DUF2201_N"/>
    <property type="match status" value="1"/>
</dbReference>
<dbReference type="AlphaFoldDB" id="A0A0F9SA02"/>
<dbReference type="InterPro" id="IPR018698">
    <property type="entry name" value="VWA-like_dom"/>
</dbReference>
<dbReference type="EMBL" id="LAZR01000517">
    <property type="protein sequence ID" value="KKN65730.1"/>
    <property type="molecule type" value="Genomic_DNA"/>
</dbReference>
<proteinExistence type="predicted"/>
<dbReference type="PANTHER" id="PTHR38730">
    <property type="entry name" value="SLL7028 PROTEIN"/>
    <property type="match status" value="1"/>
</dbReference>
<dbReference type="InterPro" id="IPR025154">
    <property type="entry name" value="Put_metallopeptidase_dom"/>
</dbReference>
<accession>A0A0F9SA02</accession>
<sequence length="466" mass="52375">MFRLQDPKKLVDPLELERLRKKLDASMSGLIRLTVDGGNPFLYSLVATKTHELEDTLPGLPKWKTAATNGEKYFWHPEFLAKLTSVEIPTVLQHESIHVICEHVARFAGKDAKLWSYCIDFVANAHIENDFRKSHRYSKAKKRPVLWSGNIGRPMSIERFVRILDGQASWPKATSCFVDMLALHMSPEALYEKLKPHWDNSPIKCKKCNSLALNPIGQPMNTKPFSPGACQSCGTEQDPMGPLDGHIPSKKSKQDVLEELISASERSNRMEPGSVPSYVEATIDGLINPSVNLADHIRMACLREARNDGMRNDWKRPRRRALAMGQYMPRRKTFKPKWLAMLDTSASMQDVDIIYGISQLQSLGYETDGLVIPCDASVHWDSATEIKELSDLAQTTVVGRGGTIFDNFFKNFPDKVGTDFDVVVIITDGLVGFIPSNLAPPIDCLWVITRADSRFIPPFGRVIPLR</sequence>
<evidence type="ECO:0008006" key="4">
    <source>
        <dbReference type="Google" id="ProtNLM"/>
    </source>
</evidence>
<protein>
    <recommendedName>
        <fullName evidence="4">Metallopeptidase domain-containing protein</fullName>
    </recommendedName>
</protein>